<protein>
    <submittedName>
        <fullName evidence="2">Uncharacterized protein</fullName>
    </submittedName>
</protein>
<keyword evidence="1" id="KW-0175">Coiled coil</keyword>
<evidence type="ECO:0000313" key="3">
    <source>
        <dbReference type="Proteomes" id="UP001375240"/>
    </source>
</evidence>
<organism evidence="2 3">
    <name type="scientific">Orbilia brochopaga</name>
    <dbReference type="NCBI Taxonomy" id="3140254"/>
    <lineage>
        <taxon>Eukaryota</taxon>
        <taxon>Fungi</taxon>
        <taxon>Dikarya</taxon>
        <taxon>Ascomycota</taxon>
        <taxon>Pezizomycotina</taxon>
        <taxon>Orbiliomycetes</taxon>
        <taxon>Orbiliales</taxon>
        <taxon>Orbiliaceae</taxon>
        <taxon>Orbilia</taxon>
    </lineage>
</organism>
<dbReference type="Gene3D" id="6.10.250.1080">
    <property type="match status" value="1"/>
</dbReference>
<name>A0AAV9VCZ3_9PEZI</name>
<evidence type="ECO:0000256" key="1">
    <source>
        <dbReference type="SAM" id="Coils"/>
    </source>
</evidence>
<accession>A0AAV9VCZ3</accession>
<keyword evidence="3" id="KW-1185">Reference proteome</keyword>
<dbReference type="Proteomes" id="UP001375240">
    <property type="component" value="Unassembled WGS sequence"/>
</dbReference>
<dbReference type="EMBL" id="JAVHNQ010000001">
    <property type="protein sequence ID" value="KAK6359709.1"/>
    <property type="molecule type" value="Genomic_DNA"/>
</dbReference>
<sequence length="86" mass="10218">MKDFFARFRGQEHLSRKDIRAIEREVNEWTKGYKKYSQECLETLQALQEAYDQLAGTLGVLHKQNLELEEENEALRDAMRRAGQMR</sequence>
<gene>
    <name evidence="2" type="ORF">TWF696_000851</name>
</gene>
<dbReference type="AlphaFoldDB" id="A0AAV9VCZ3"/>
<comment type="caution">
    <text evidence="2">The sequence shown here is derived from an EMBL/GenBank/DDBJ whole genome shotgun (WGS) entry which is preliminary data.</text>
</comment>
<evidence type="ECO:0000313" key="2">
    <source>
        <dbReference type="EMBL" id="KAK6359709.1"/>
    </source>
</evidence>
<feature type="coiled-coil region" evidence="1">
    <location>
        <begin position="19"/>
        <end position="85"/>
    </location>
</feature>
<reference evidence="2 3" key="1">
    <citation type="submission" date="2019-10" db="EMBL/GenBank/DDBJ databases">
        <authorList>
            <person name="Palmer J.M."/>
        </authorList>
    </citation>
    <scope>NUCLEOTIDE SEQUENCE [LARGE SCALE GENOMIC DNA]</scope>
    <source>
        <strain evidence="2 3">TWF696</strain>
    </source>
</reference>
<proteinExistence type="predicted"/>